<evidence type="ECO:0000256" key="16">
    <source>
        <dbReference type="RuleBase" id="RU000688"/>
    </source>
</evidence>
<dbReference type="InterPro" id="IPR032675">
    <property type="entry name" value="LRR_dom_sf"/>
</dbReference>
<feature type="signal peptide" evidence="18">
    <location>
        <begin position="1"/>
        <end position="17"/>
    </location>
</feature>
<dbReference type="GO" id="GO:0007189">
    <property type="term" value="P:adenylate cyclase-activating G protein-coupled receptor signaling pathway"/>
    <property type="evidence" value="ECO:0007669"/>
    <property type="project" value="TreeGrafter"/>
</dbReference>
<comment type="similarity">
    <text evidence="2 16">Belongs to the G-protein coupled receptor 1 family.</text>
</comment>
<dbReference type="SMART" id="SM00192">
    <property type="entry name" value="LDLa"/>
    <property type="match status" value="1"/>
</dbReference>
<keyword evidence="9 16" id="KW-0297">G-protein coupled receptor</keyword>
<accession>A0AAV4P645</accession>
<keyword evidence="5 16" id="KW-0812">Transmembrane</keyword>
<evidence type="ECO:0000256" key="12">
    <source>
        <dbReference type="ARBA" id="ARBA00023170"/>
    </source>
</evidence>
<evidence type="ECO:0000256" key="2">
    <source>
        <dbReference type="ARBA" id="ARBA00010663"/>
    </source>
</evidence>
<keyword evidence="6 18" id="KW-0732">Signal</keyword>
<dbReference type="Pfam" id="PF00057">
    <property type="entry name" value="Ldl_recept_a"/>
    <property type="match status" value="1"/>
</dbReference>
<feature type="transmembrane region" description="Helical" evidence="17">
    <location>
        <begin position="599"/>
        <end position="625"/>
    </location>
</feature>
<dbReference type="PROSITE" id="PS01209">
    <property type="entry name" value="LDLRA_1"/>
    <property type="match status" value="1"/>
</dbReference>
<keyword evidence="21" id="KW-1185">Reference proteome</keyword>
<dbReference type="PRINTS" id="PR01739">
    <property type="entry name" value="RELAXINR"/>
</dbReference>
<dbReference type="CDD" id="cd00112">
    <property type="entry name" value="LDLa"/>
    <property type="match status" value="1"/>
</dbReference>
<keyword evidence="7" id="KW-0677">Repeat</keyword>
<sequence>MLVYLLMLFCLIHRSAAFLQGEDTFLNALNKGNSSTVESSSNVQEIEPLCPPGQFPCNSSDTCVEQRKNCDGHRDCEDGSDEMGCDDHNRIKYFNNLFRKRPDEDREKENKGCELKPVPKECRCSGYKLFCDRQNLQTIPLDLPNNVQELDLSENVLEFIDTKHFQLNENLQTLILKGSRVTLINKDAFKNLPHLKDLYLTNNEIGSLIGGTMTTNKDLNFLDLSYNPITVLHPEVFEGLHNLEILDLRHCLLKGLPPGVFDSLVNLKILFLDNNRLTSITTYVFQKLGNLEMLYISWNKIESIHLTNWVGLQNLKTLAISENKISALESTSFGNMSALHKLDVNGNQIKVISPDTFIGLSSLESLNLQKNELKKATKSVFEPLTSLEYIYFDDFHMCSVALHVRVCEPHGDGISSIAHLLDSVVLRVSVWLVAFVASLGNVAVLVGRFLFVEPNEVHSFYIKNLSLADLLMSVYLFFIAAYDVVFRGEYIHHETKWRHSWQCNLCGFLSTLSSESSILILAVITTDRYMSIIHPLSVKKRTLQSAGAAMAIAWSIAILFSALPILNLEYYGDEFYGNNGVCLPLHIHDPFGQAWEYSTFLFCGLNFAAFLYILFAYISMFFTISHSKIGLRCTQQQQDRNIAKRFFFIVATDFLCWVPIVFIKVIAMGGVPIQEDLYAWVAVFLLPVNSAINPILYTLTTKLFKQHLAKMVYNFKASTGDSVTPSCARNHSLRSQKGSFSVADHNNIALVMNKHNLGCRQPVSRNNSSCNAGCRRHSSKRTTMTNIM</sequence>
<keyword evidence="11 15" id="KW-1015">Disulfide bond</keyword>
<dbReference type="Proteomes" id="UP001054837">
    <property type="component" value="Unassembled WGS sequence"/>
</dbReference>
<evidence type="ECO:0000256" key="7">
    <source>
        <dbReference type="ARBA" id="ARBA00022737"/>
    </source>
</evidence>
<evidence type="ECO:0000256" key="18">
    <source>
        <dbReference type="SAM" id="SignalP"/>
    </source>
</evidence>
<evidence type="ECO:0000313" key="21">
    <source>
        <dbReference type="Proteomes" id="UP001054837"/>
    </source>
</evidence>
<feature type="domain" description="G-protein coupled receptors family 1 profile" evidence="19">
    <location>
        <begin position="440"/>
        <end position="697"/>
    </location>
</feature>
<dbReference type="InterPro" id="IPR036055">
    <property type="entry name" value="LDL_receptor-like_sf"/>
</dbReference>
<feature type="transmembrane region" description="Helical" evidence="17">
    <location>
        <begin position="546"/>
        <end position="566"/>
    </location>
</feature>
<evidence type="ECO:0000256" key="14">
    <source>
        <dbReference type="ARBA" id="ARBA00023224"/>
    </source>
</evidence>
<dbReference type="SUPFAM" id="SSF52058">
    <property type="entry name" value="L domain-like"/>
    <property type="match status" value="1"/>
</dbReference>
<evidence type="ECO:0000256" key="15">
    <source>
        <dbReference type="PROSITE-ProRule" id="PRU00124"/>
    </source>
</evidence>
<dbReference type="GO" id="GO:0008528">
    <property type="term" value="F:G protein-coupled peptide receptor activity"/>
    <property type="evidence" value="ECO:0007669"/>
    <property type="project" value="TreeGrafter"/>
</dbReference>
<dbReference type="SMART" id="SM00369">
    <property type="entry name" value="LRR_TYP"/>
    <property type="match status" value="9"/>
</dbReference>
<keyword evidence="13" id="KW-0325">Glycoprotein</keyword>
<comment type="subcellular location">
    <subcellularLocation>
        <location evidence="1">Cell membrane</location>
        <topology evidence="1">Multi-pass membrane protein</topology>
    </subcellularLocation>
</comment>
<dbReference type="SUPFAM" id="SSF81321">
    <property type="entry name" value="Family A G protein-coupled receptor-like"/>
    <property type="match status" value="1"/>
</dbReference>
<feature type="chain" id="PRO_5043730396" evidence="18">
    <location>
        <begin position="18"/>
        <end position="788"/>
    </location>
</feature>
<keyword evidence="8 17" id="KW-1133">Transmembrane helix</keyword>
<dbReference type="InterPro" id="IPR017452">
    <property type="entry name" value="GPCR_Rhodpsn_7TM"/>
</dbReference>
<dbReference type="PROSITE" id="PS50068">
    <property type="entry name" value="LDLRA_2"/>
    <property type="match status" value="1"/>
</dbReference>
<evidence type="ECO:0000313" key="20">
    <source>
        <dbReference type="EMBL" id="GIX92488.1"/>
    </source>
</evidence>
<dbReference type="GO" id="GO:0009755">
    <property type="term" value="P:hormone-mediated signaling pathway"/>
    <property type="evidence" value="ECO:0007669"/>
    <property type="project" value="TreeGrafter"/>
</dbReference>
<reference evidence="20 21" key="1">
    <citation type="submission" date="2021-06" db="EMBL/GenBank/DDBJ databases">
        <title>Caerostris darwini draft genome.</title>
        <authorList>
            <person name="Kono N."/>
            <person name="Arakawa K."/>
        </authorList>
    </citation>
    <scope>NUCLEOTIDE SEQUENCE [LARGE SCALE GENOMIC DNA]</scope>
</reference>
<dbReference type="InterPro" id="IPR008112">
    <property type="entry name" value="Relaxin_rcpt"/>
</dbReference>
<dbReference type="GO" id="GO:0005886">
    <property type="term" value="C:plasma membrane"/>
    <property type="evidence" value="ECO:0007669"/>
    <property type="project" value="UniProtKB-SubCell"/>
</dbReference>
<dbReference type="PROSITE" id="PS51450">
    <property type="entry name" value="LRR"/>
    <property type="match status" value="1"/>
</dbReference>
<feature type="transmembrane region" description="Helical" evidence="17">
    <location>
        <begin position="430"/>
        <end position="452"/>
    </location>
</feature>
<evidence type="ECO:0000256" key="10">
    <source>
        <dbReference type="ARBA" id="ARBA00023136"/>
    </source>
</evidence>
<dbReference type="SUPFAM" id="SSF57424">
    <property type="entry name" value="LDL receptor-like module"/>
    <property type="match status" value="1"/>
</dbReference>
<evidence type="ECO:0000256" key="11">
    <source>
        <dbReference type="ARBA" id="ARBA00023157"/>
    </source>
</evidence>
<dbReference type="InterPro" id="IPR001611">
    <property type="entry name" value="Leu-rich_rpt"/>
</dbReference>
<dbReference type="SMART" id="SM00365">
    <property type="entry name" value="LRR_SD22"/>
    <property type="match status" value="6"/>
</dbReference>
<feature type="disulfide bond" evidence="15">
    <location>
        <begin position="70"/>
        <end position="85"/>
    </location>
</feature>
<dbReference type="Gene3D" id="1.20.1070.10">
    <property type="entry name" value="Rhodopsin 7-helix transmembrane proteins"/>
    <property type="match status" value="1"/>
</dbReference>
<evidence type="ECO:0000256" key="17">
    <source>
        <dbReference type="SAM" id="Phobius"/>
    </source>
</evidence>
<dbReference type="CDD" id="cd15137">
    <property type="entry name" value="7tmA_Relaxin_R"/>
    <property type="match status" value="1"/>
</dbReference>
<evidence type="ECO:0000259" key="19">
    <source>
        <dbReference type="PROSITE" id="PS50262"/>
    </source>
</evidence>
<gene>
    <name evidence="20" type="primary">Rxfp1</name>
    <name evidence="20" type="ORF">CDAR_400452</name>
</gene>
<proteinExistence type="inferred from homology"/>
<dbReference type="PROSITE" id="PS50262">
    <property type="entry name" value="G_PROTEIN_RECEP_F1_2"/>
    <property type="match status" value="1"/>
</dbReference>
<dbReference type="Gene3D" id="3.80.10.10">
    <property type="entry name" value="Ribonuclease Inhibitor"/>
    <property type="match status" value="1"/>
</dbReference>
<keyword evidence="4" id="KW-0433">Leucine-rich repeat</keyword>
<keyword evidence="3" id="KW-1003">Cell membrane</keyword>
<dbReference type="InterPro" id="IPR002172">
    <property type="entry name" value="LDrepeatLR_classA_rpt"/>
</dbReference>
<dbReference type="AlphaFoldDB" id="A0AAV4P645"/>
<evidence type="ECO:0000256" key="8">
    <source>
        <dbReference type="ARBA" id="ARBA00022989"/>
    </source>
</evidence>
<dbReference type="InterPro" id="IPR000372">
    <property type="entry name" value="LRRNT"/>
</dbReference>
<evidence type="ECO:0000256" key="9">
    <source>
        <dbReference type="ARBA" id="ARBA00023040"/>
    </source>
</evidence>
<feature type="transmembrane region" description="Helical" evidence="17">
    <location>
        <begin position="646"/>
        <end position="671"/>
    </location>
</feature>
<dbReference type="PANTHER" id="PTHR24372">
    <property type="entry name" value="GLYCOPROTEIN HORMONE RECEPTOR"/>
    <property type="match status" value="1"/>
</dbReference>
<evidence type="ECO:0000256" key="1">
    <source>
        <dbReference type="ARBA" id="ARBA00004651"/>
    </source>
</evidence>
<dbReference type="FunFam" id="3.80.10.10:FF:001164">
    <property type="entry name" value="GH01279p"/>
    <property type="match status" value="1"/>
</dbReference>
<dbReference type="PROSITE" id="PS00237">
    <property type="entry name" value="G_PROTEIN_RECEP_F1_1"/>
    <property type="match status" value="1"/>
</dbReference>
<keyword evidence="10 17" id="KW-0472">Membrane</keyword>
<keyword evidence="14 16" id="KW-0807">Transducer</keyword>
<keyword evidence="12 16" id="KW-0675">Receptor</keyword>
<feature type="transmembrane region" description="Helical" evidence="17">
    <location>
        <begin position="677"/>
        <end position="700"/>
    </location>
</feature>
<evidence type="ECO:0000256" key="3">
    <source>
        <dbReference type="ARBA" id="ARBA00022475"/>
    </source>
</evidence>
<dbReference type="Pfam" id="PF00001">
    <property type="entry name" value="7tm_1"/>
    <property type="match status" value="1"/>
</dbReference>
<feature type="transmembrane region" description="Helical" evidence="17">
    <location>
        <begin position="505"/>
        <end position="525"/>
    </location>
</feature>
<dbReference type="InterPro" id="IPR003591">
    <property type="entry name" value="Leu-rich_rpt_typical-subtyp"/>
</dbReference>
<comment type="caution">
    <text evidence="20">The sequence shown here is derived from an EMBL/GenBank/DDBJ whole genome shotgun (WGS) entry which is preliminary data.</text>
</comment>
<comment type="caution">
    <text evidence="15">Lacks conserved residue(s) required for the propagation of feature annotation.</text>
</comment>
<dbReference type="InterPro" id="IPR023415">
    <property type="entry name" value="LDLR_class-A_CS"/>
</dbReference>
<evidence type="ECO:0000256" key="4">
    <source>
        <dbReference type="ARBA" id="ARBA00022614"/>
    </source>
</evidence>
<dbReference type="SMART" id="SM00013">
    <property type="entry name" value="LRRNT"/>
    <property type="match status" value="1"/>
</dbReference>
<evidence type="ECO:0000256" key="6">
    <source>
        <dbReference type="ARBA" id="ARBA00022729"/>
    </source>
</evidence>
<dbReference type="EMBL" id="BPLQ01002400">
    <property type="protein sequence ID" value="GIX92488.1"/>
    <property type="molecule type" value="Genomic_DNA"/>
</dbReference>
<organism evidence="20 21">
    <name type="scientific">Caerostris darwini</name>
    <dbReference type="NCBI Taxonomy" id="1538125"/>
    <lineage>
        <taxon>Eukaryota</taxon>
        <taxon>Metazoa</taxon>
        <taxon>Ecdysozoa</taxon>
        <taxon>Arthropoda</taxon>
        <taxon>Chelicerata</taxon>
        <taxon>Arachnida</taxon>
        <taxon>Araneae</taxon>
        <taxon>Araneomorphae</taxon>
        <taxon>Entelegynae</taxon>
        <taxon>Araneoidea</taxon>
        <taxon>Araneidae</taxon>
        <taxon>Caerostris</taxon>
    </lineage>
</organism>
<feature type="transmembrane region" description="Helical" evidence="17">
    <location>
        <begin position="464"/>
        <end position="485"/>
    </location>
</feature>
<protein>
    <submittedName>
        <fullName evidence="20">Relaxin receptor 1</fullName>
    </submittedName>
</protein>
<dbReference type="PANTHER" id="PTHR24372:SF80">
    <property type="entry name" value="FI21465P1-RELATED"/>
    <property type="match status" value="1"/>
</dbReference>
<dbReference type="Pfam" id="PF13855">
    <property type="entry name" value="LRR_8"/>
    <property type="match status" value="3"/>
</dbReference>
<dbReference type="FunFam" id="1.20.1070.10:FF:000023">
    <property type="entry name" value="Relaxin family peptide receptor 1"/>
    <property type="match status" value="1"/>
</dbReference>
<name>A0AAV4P645_9ARAC</name>
<dbReference type="InterPro" id="IPR000276">
    <property type="entry name" value="GPCR_Rhodpsn"/>
</dbReference>
<dbReference type="Gene3D" id="4.10.400.10">
    <property type="entry name" value="Low-density Lipoprotein Receptor"/>
    <property type="match status" value="1"/>
</dbReference>
<evidence type="ECO:0000256" key="5">
    <source>
        <dbReference type="ARBA" id="ARBA00022692"/>
    </source>
</evidence>
<evidence type="ECO:0000256" key="13">
    <source>
        <dbReference type="ARBA" id="ARBA00023180"/>
    </source>
</evidence>
<dbReference type="PRINTS" id="PR00237">
    <property type="entry name" value="GPCRRHODOPSN"/>
</dbReference>